<dbReference type="InterPro" id="IPR038987">
    <property type="entry name" value="MoeA-like"/>
</dbReference>
<dbReference type="InterPro" id="IPR036688">
    <property type="entry name" value="MoeA_C_domain_IV_sf"/>
</dbReference>
<keyword evidence="1" id="KW-0501">Molybdenum cofactor biosynthesis</keyword>
<dbReference type="Gene3D" id="3.40.980.10">
    <property type="entry name" value="MoaB/Mog-like domain"/>
    <property type="match status" value="1"/>
</dbReference>
<comment type="catalytic activity">
    <reaction evidence="1">
        <text>adenylyl-molybdopterin + molybdate = Mo-molybdopterin + AMP + H(+)</text>
        <dbReference type="Rhea" id="RHEA:35047"/>
        <dbReference type="ChEBI" id="CHEBI:15378"/>
        <dbReference type="ChEBI" id="CHEBI:36264"/>
        <dbReference type="ChEBI" id="CHEBI:62727"/>
        <dbReference type="ChEBI" id="CHEBI:71302"/>
        <dbReference type="ChEBI" id="CHEBI:456215"/>
    </reaction>
</comment>
<dbReference type="SMART" id="SM00852">
    <property type="entry name" value="MoCF_biosynth"/>
    <property type="match status" value="1"/>
</dbReference>
<evidence type="ECO:0000256" key="1">
    <source>
        <dbReference type="RuleBase" id="RU365090"/>
    </source>
</evidence>
<evidence type="ECO:0000313" key="4">
    <source>
        <dbReference type="EMBL" id="HHI65847.1"/>
    </source>
</evidence>
<evidence type="ECO:0000256" key="2">
    <source>
        <dbReference type="SAM" id="Phobius"/>
    </source>
</evidence>
<keyword evidence="2" id="KW-0812">Transmembrane</keyword>
<dbReference type="SUPFAM" id="SSF53218">
    <property type="entry name" value="Molybdenum cofactor biosynthesis proteins"/>
    <property type="match status" value="1"/>
</dbReference>
<dbReference type="EMBL" id="DRUY01000158">
    <property type="protein sequence ID" value="HHI65847.1"/>
    <property type="molecule type" value="Genomic_DNA"/>
</dbReference>
<dbReference type="Pfam" id="PF00994">
    <property type="entry name" value="MoCF_biosynth"/>
    <property type="match status" value="1"/>
</dbReference>
<protein>
    <recommendedName>
        <fullName evidence="1">Molybdopterin molybdenumtransferase</fullName>
        <ecNumber evidence="1">2.10.1.1</ecNumber>
    </recommendedName>
</protein>
<gene>
    <name evidence="4" type="ORF">ENL70_04795</name>
</gene>
<comment type="caution">
    <text evidence="4">The sequence shown here is derived from an EMBL/GenBank/DDBJ whole genome shotgun (WGS) entry which is preliminary data.</text>
</comment>
<proteinExistence type="inferred from homology"/>
<comment type="similarity">
    <text evidence="1">Belongs to the MoeA family.</text>
</comment>
<reference evidence="4" key="1">
    <citation type="journal article" date="2020" name="mSystems">
        <title>Genome- and Community-Level Interaction Insights into Carbon Utilization and Element Cycling Functions of Hydrothermarchaeota in Hydrothermal Sediment.</title>
        <authorList>
            <person name="Zhou Z."/>
            <person name="Liu Y."/>
            <person name="Xu W."/>
            <person name="Pan J."/>
            <person name="Luo Z.H."/>
            <person name="Li M."/>
        </authorList>
    </citation>
    <scope>NUCLEOTIDE SEQUENCE [LARGE SCALE GENOMIC DNA]</scope>
    <source>
        <strain evidence="4">SpSt-1019</strain>
    </source>
</reference>
<accession>A0A7C5PHB2</accession>
<feature type="domain" description="MoaB/Mog" evidence="3">
    <location>
        <begin position="26"/>
        <end position="159"/>
    </location>
</feature>
<comment type="cofactor">
    <cofactor evidence="1">
        <name>Mg(2+)</name>
        <dbReference type="ChEBI" id="CHEBI:18420"/>
    </cofactor>
</comment>
<dbReference type="PANTHER" id="PTHR10192:SF5">
    <property type="entry name" value="GEPHYRIN"/>
    <property type="match status" value="1"/>
</dbReference>
<name>A0A7C5PHB2_9BACT</name>
<comment type="function">
    <text evidence="1">Catalyzes the insertion of molybdate into adenylated molybdopterin with the concomitant release of AMP.</text>
</comment>
<dbReference type="GO" id="GO:0006777">
    <property type="term" value="P:Mo-molybdopterin cofactor biosynthetic process"/>
    <property type="evidence" value="ECO:0007669"/>
    <property type="project" value="UniProtKB-UniRule"/>
</dbReference>
<organism evidence="4">
    <name type="scientific">Thermodesulfobium narugense</name>
    <dbReference type="NCBI Taxonomy" id="184064"/>
    <lineage>
        <taxon>Bacteria</taxon>
        <taxon>Pseudomonadati</taxon>
        <taxon>Thermodesulfobiota</taxon>
        <taxon>Thermodesulfobiia</taxon>
        <taxon>Thermodesulfobiales</taxon>
        <taxon>Thermodesulfobiaceae</taxon>
        <taxon>Thermodesulfobium</taxon>
    </lineage>
</organism>
<dbReference type="UniPathway" id="UPA00344"/>
<keyword evidence="1" id="KW-0500">Molybdenum</keyword>
<dbReference type="Gene3D" id="2.40.340.10">
    <property type="entry name" value="MoeA, C-terminal, domain IV"/>
    <property type="match status" value="1"/>
</dbReference>
<dbReference type="InterPro" id="IPR001453">
    <property type="entry name" value="MoaB/Mog_dom"/>
</dbReference>
<keyword evidence="1" id="KW-0460">Magnesium</keyword>
<keyword evidence="1" id="KW-0808">Transferase</keyword>
<dbReference type="GO" id="GO:0061599">
    <property type="term" value="F:molybdopterin molybdotransferase activity"/>
    <property type="evidence" value="ECO:0007669"/>
    <property type="project" value="UniProtKB-UniRule"/>
</dbReference>
<keyword evidence="1" id="KW-0479">Metal-binding</keyword>
<dbReference type="PANTHER" id="PTHR10192">
    <property type="entry name" value="MOLYBDOPTERIN BIOSYNTHESIS PROTEIN"/>
    <property type="match status" value="1"/>
</dbReference>
<keyword evidence="2" id="KW-0472">Membrane</keyword>
<dbReference type="AlphaFoldDB" id="A0A7C5PHB2"/>
<comment type="pathway">
    <text evidence="1">Cofactor biosynthesis; molybdopterin biosynthesis.</text>
</comment>
<dbReference type="GO" id="GO:0046872">
    <property type="term" value="F:metal ion binding"/>
    <property type="evidence" value="ECO:0007669"/>
    <property type="project" value="UniProtKB-UniRule"/>
</dbReference>
<dbReference type="InterPro" id="IPR036425">
    <property type="entry name" value="MoaB/Mog-like_dom_sf"/>
</dbReference>
<keyword evidence="2" id="KW-1133">Transmembrane helix</keyword>
<sequence length="242" mass="27655">MSPFDFSAFCKLNKTTIKVVKKVRISLLAIGKELVNCDTEGMYKNFLTPAFESILNRPHIEIQRNLICRDSFEIVDELRKSLNDSNIIISFGNASFDSTDGLFPLAQKIFDPIFWRVKMQPGKSIMAFKKNKTFYFGLSGNAWAATLGFYLFVRPLILLLSGQNYNFRPFEGILGEAFSKGSKETRFLRGTLIGNKFYFRRFSQHSHSVKGFRDMTHIAMLNPGPPQEEGSKVKVFEFSLEV</sequence>
<evidence type="ECO:0000259" key="3">
    <source>
        <dbReference type="SMART" id="SM00852"/>
    </source>
</evidence>
<dbReference type="EC" id="2.10.1.1" evidence="1"/>
<dbReference type="GO" id="GO:0005829">
    <property type="term" value="C:cytosol"/>
    <property type="evidence" value="ECO:0007669"/>
    <property type="project" value="TreeGrafter"/>
</dbReference>
<dbReference type="Gene3D" id="3.90.105.10">
    <property type="entry name" value="Molybdopterin biosynthesis moea protein, domain 2"/>
    <property type="match status" value="1"/>
</dbReference>
<feature type="transmembrane region" description="Helical" evidence="2">
    <location>
        <begin position="133"/>
        <end position="153"/>
    </location>
</feature>